<dbReference type="SUPFAM" id="SSF50978">
    <property type="entry name" value="WD40 repeat-like"/>
    <property type="match status" value="1"/>
</dbReference>
<proteinExistence type="predicted"/>
<dbReference type="OrthoDB" id="45256at2759"/>
<dbReference type="Gene3D" id="3.90.190.10">
    <property type="entry name" value="Protein tyrosine phosphatase superfamily"/>
    <property type="match status" value="1"/>
</dbReference>
<dbReference type="EMBL" id="JANBUW010000016">
    <property type="protein sequence ID" value="KAJ2851200.1"/>
    <property type="molecule type" value="Genomic_DNA"/>
</dbReference>
<dbReference type="AlphaFoldDB" id="A0A9W8IBY6"/>
<keyword evidence="2" id="KW-0677">Repeat</keyword>
<keyword evidence="1 3" id="KW-0853">WD repeat</keyword>
<dbReference type="Pfam" id="PF17184">
    <property type="entry name" value="Rit1_C"/>
    <property type="match status" value="1"/>
</dbReference>
<keyword evidence="8" id="KW-0808">Transferase</keyword>
<dbReference type="GO" id="GO:0019988">
    <property type="term" value="P:charged-tRNA amino acid modification"/>
    <property type="evidence" value="ECO:0007669"/>
    <property type="project" value="InterPro"/>
</dbReference>
<evidence type="ECO:0000259" key="5">
    <source>
        <dbReference type="Pfam" id="PF04179"/>
    </source>
</evidence>
<dbReference type="InterPro" id="IPR007306">
    <property type="entry name" value="Rit1"/>
</dbReference>
<name>A0A9W8IBY6_9FUNG</name>
<accession>A0A9W8IBY6</accession>
<evidence type="ECO:0000256" key="2">
    <source>
        <dbReference type="ARBA" id="ARBA00022737"/>
    </source>
</evidence>
<dbReference type="InterPro" id="IPR033421">
    <property type="entry name" value="Rit1_DUSP-like"/>
</dbReference>
<dbReference type="InterPro" id="IPR019775">
    <property type="entry name" value="WD40_repeat_CS"/>
</dbReference>
<dbReference type="PROSITE" id="PS50294">
    <property type="entry name" value="WD_REPEATS_REGION"/>
    <property type="match status" value="1"/>
</dbReference>
<gene>
    <name evidence="8" type="primary">RIT1</name>
    <name evidence="8" type="ORF">IWW36_001339</name>
</gene>
<dbReference type="Pfam" id="PF04179">
    <property type="entry name" value="Init_tRNA_PT"/>
    <property type="match status" value="1"/>
</dbReference>
<evidence type="ECO:0000259" key="6">
    <source>
        <dbReference type="Pfam" id="PF08232"/>
    </source>
</evidence>
<feature type="region of interest" description="Disordered" evidence="4">
    <location>
        <begin position="612"/>
        <end position="656"/>
    </location>
</feature>
<feature type="repeat" description="WD" evidence="3">
    <location>
        <begin position="787"/>
        <end position="822"/>
    </location>
</feature>
<dbReference type="InterPro" id="IPR036322">
    <property type="entry name" value="WD40_repeat_dom_sf"/>
</dbReference>
<dbReference type="Gene3D" id="2.130.10.10">
    <property type="entry name" value="YVTN repeat-like/Quinoprotein amine dehydrogenase"/>
    <property type="match status" value="2"/>
</dbReference>
<evidence type="ECO:0000313" key="9">
    <source>
        <dbReference type="Proteomes" id="UP001139887"/>
    </source>
</evidence>
<dbReference type="InterPro" id="IPR015943">
    <property type="entry name" value="WD40/YVTN_repeat-like_dom_sf"/>
</dbReference>
<evidence type="ECO:0000256" key="3">
    <source>
        <dbReference type="PROSITE-ProRule" id="PRU00221"/>
    </source>
</evidence>
<dbReference type="InterPro" id="IPR001680">
    <property type="entry name" value="WD40_rpt"/>
</dbReference>
<dbReference type="SUPFAM" id="SSF52799">
    <property type="entry name" value="(Phosphotyrosine protein) phosphatases II"/>
    <property type="match status" value="1"/>
</dbReference>
<feature type="repeat" description="WD" evidence="3">
    <location>
        <begin position="736"/>
        <end position="767"/>
    </location>
</feature>
<feature type="domain" description="Rit1 DUSP-like" evidence="5">
    <location>
        <begin position="328"/>
        <end position="422"/>
    </location>
</feature>
<dbReference type="PANTHER" id="PTHR31811:SF0">
    <property type="entry name" value="TRNA A64-2'-O-RIBOSYLPHOSPHATE TRANSFERASE"/>
    <property type="match status" value="1"/>
</dbReference>
<feature type="repeat" description="WD" evidence="3">
    <location>
        <begin position="678"/>
        <end position="718"/>
    </location>
</feature>
<dbReference type="SMART" id="SM00320">
    <property type="entry name" value="WD40"/>
    <property type="match status" value="6"/>
</dbReference>
<feature type="domain" description="Striatin N-terminal" evidence="6">
    <location>
        <begin position="433"/>
        <end position="499"/>
    </location>
</feature>
<dbReference type="Pfam" id="PF08232">
    <property type="entry name" value="Striatin"/>
    <property type="match status" value="1"/>
</dbReference>
<organism evidence="8 9">
    <name type="scientific">Coemansia brasiliensis</name>
    <dbReference type="NCBI Taxonomy" id="2650707"/>
    <lineage>
        <taxon>Eukaryota</taxon>
        <taxon>Fungi</taxon>
        <taxon>Fungi incertae sedis</taxon>
        <taxon>Zoopagomycota</taxon>
        <taxon>Kickxellomycotina</taxon>
        <taxon>Kickxellomycetes</taxon>
        <taxon>Kickxellales</taxon>
        <taxon>Kickxellaceae</taxon>
        <taxon>Coemansia</taxon>
    </lineage>
</organism>
<protein>
    <submittedName>
        <fullName evidence="8">tRNA A64-2'-O-ribosylphosphate transferase</fullName>
    </submittedName>
</protein>
<dbReference type="Proteomes" id="UP001139887">
    <property type="component" value="Unassembled WGS sequence"/>
</dbReference>
<keyword evidence="9" id="KW-1185">Reference proteome</keyword>
<evidence type="ECO:0000256" key="4">
    <source>
        <dbReference type="SAM" id="MobiDB-lite"/>
    </source>
</evidence>
<dbReference type="InterPro" id="IPR013258">
    <property type="entry name" value="Striatin_N"/>
</dbReference>
<dbReference type="PROSITE" id="PS50082">
    <property type="entry name" value="WD_REPEATS_2"/>
    <property type="match status" value="3"/>
</dbReference>
<dbReference type="PROSITE" id="PS00678">
    <property type="entry name" value="WD_REPEATS_1"/>
    <property type="match status" value="1"/>
</dbReference>
<evidence type="ECO:0000259" key="7">
    <source>
        <dbReference type="Pfam" id="PF17184"/>
    </source>
</evidence>
<dbReference type="Pfam" id="PF00400">
    <property type="entry name" value="WD40"/>
    <property type="match status" value="3"/>
</dbReference>
<feature type="domain" description="Rit1 N-terminal" evidence="7">
    <location>
        <begin position="13"/>
        <end position="268"/>
    </location>
</feature>
<dbReference type="GO" id="GO:0005737">
    <property type="term" value="C:cytoplasm"/>
    <property type="evidence" value="ECO:0007669"/>
    <property type="project" value="TreeGrafter"/>
</dbReference>
<dbReference type="GO" id="GO:0043399">
    <property type="term" value="F:tRNA adenosine(64)-2'-O-ribosylphosphate transferase activity"/>
    <property type="evidence" value="ECO:0007669"/>
    <property type="project" value="InterPro"/>
</dbReference>
<evidence type="ECO:0000313" key="8">
    <source>
        <dbReference type="EMBL" id="KAJ2851200.1"/>
    </source>
</evidence>
<reference evidence="8" key="1">
    <citation type="submission" date="2022-07" db="EMBL/GenBank/DDBJ databases">
        <title>Phylogenomic reconstructions and comparative analyses of Kickxellomycotina fungi.</title>
        <authorList>
            <person name="Reynolds N.K."/>
            <person name="Stajich J.E."/>
            <person name="Barry K."/>
            <person name="Grigoriev I.V."/>
            <person name="Crous P."/>
            <person name="Smith M.E."/>
        </authorList>
    </citation>
    <scope>NUCLEOTIDE SEQUENCE</scope>
    <source>
        <strain evidence="8">NRRL 1566</strain>
    </source>
</reference>
<comment type="caution">
    <text evidence="8">The sequence shown here is derived from an EMBL/GenBank/DDBJ whole genome shotgun (WGS) entry which is preliminary data.</text>
</comment>
<dbReference type="PANTHER" id="PTHR31811">
    <property type="entry name" value="TRNA A64-2'-O-RIBOSYLPHOSPHATE TRANSFERASE"/>
    <property type="match status" value="1"/>
</dbReference>
<dbReference type="InterPro" id="IPR033449">
    <property type="entry name" value="Rit1_N"/>
</dbReference>
<dbReference type="InterPro" id="IPR029021">
    <property type="entry name" value="Prot-tyrosine_phosphatase-like"/>
</dbReference>
<evidence type="ECO:0000256" key="1">
    <source>
        <dbReference type="ARBA" id="ARBA00022574"/>
    </source>
</evidence>
<sequence length="1009" mass="110929">MESSDIYELAKGLRKDSRSMYNRLRSIDEDSQFVTRVSQMLPAYPVVANERCGVWYVDPQLSAQTAYFKSTDGHANNWKFSLRRANTHIFPLLTSHSGVILVDSTRKGKSMPDSFSRTIPIWCAVWNNAMAINRGMEWDSQVHTPPSIVSLSENEQMCKLIPQFTQQLLLSDIDVGALTGQMKKPLRPVWITRDHRLAIPPDFTDASFYPIICVSASSTEESGNGFMYVQGAADDHELWAEHLTPQLFWQHREQLLASKSDCMSVMQHISSEISSGSAVKQYSFIRDTNVAIGTCEKGQELQNWLNFDVVINCSTSNVDVKPSYLKRYLHLPITDSKRGQLEMAQAIPRAIEFIAQYIGNRSTRILVHCAQGTNVSVCIALAILTKYFDSQGMFNVNSRKDITKQMIQNRLLWITTAHAKATESSNSTFEQALGMMQSEWRRVEVERMEWQVERIRLKAKISASEKRISQLSALYTVSQRQISMLESMIKQHSEGAEAENCKEIDEDVDVQGIVKVTKGTRERSRKLLERCLGEIEALANGQKVEEVINSTAASLNVQGQNELGHNRSSASLSVAIKPMERPKLNGIIESHDEAVAAADNESSLSLASTQLPAVTGDTESDDEGSQPEQRPIRKISERRRRTAAPAALQSASTEASSALTVDEVDMAGGKEWHEQRRLIGHMDGIRALCTQPNGKAVSGGDDGMVILWDVKQRGRQKSRQQQPVSAAGDITPAGIFRGHLAAVTSVVLDSEHIYSCALDSTIKMWKLPHEGLSGEEEVENAFPAGEFLGHTDAVWGLALAPSGTSLLASVSADATCRLWSTEERFSASPLRATLTYPQKTSVPFPTAINFVNDANSDDGARLAIGYDSGLVDVRDLVTKNSVHTVNVGSRITRICSSGTVLAVASLNGNVHLCDLRTSSKNVKANVIAAYPQPGVAAIAVDKHAEERMVATGGSNGVVKWWDWRKPQSCLCEITAHQQKADEGVGAVAFIAADCVLTGGADGVLKMFNT</sequence>